<gene>
    <name evidence="1" type="ORF">MGWOODY_Mmi1598</name>
</gene>
<sequence>MAGTGGIIGPFSESRMRLLSLLCIEIKFGMLAPPKPAIIAGKIVFLIKMRRFIMHSLIVY</sequence>
<evidence type="ECO:0000313" key="1">
    <source>
        <dbReference type="EMBL" id="CUV10145.1"/>
    </source>
</evidence>
<protein>
    <submittedName>
        <fullName evidence="1">Uncharacterized protein</fullName>
    </submittedName>
</protein>
<reference evidence="1" key="1">
    <citation type="submission" date="2015-10" db="EMBL/GenBank/DDBJ databases">
        <authorList>
            <person name="Gilbert D.G."/>
        </authorList>
    </citation>
    <scope>NUCLEOTIDE SEQUENCE</scope>
</reference>
<organism evidence="1">
    <name type="scientific">hydrothermal vent metagenome</name>
    <dbReference type="NCBI Taxonomy" id="652676"/>
    <lineage>
        <taxon>unclassified sequences</taxon>
        <taxon>metagenomes</taxon>
        <taxon>ecological metagenomes</taxon>
    </lineage>
</organism>
<proteinExistence type="predicted"/>
<dbReference type="AlphaFoldDB" id="A0A160VHE0"/>
<dbReference type="EMBL" id="FAXC01000368">
    <property type="protein sequence ID" value="CUV10145.1"/>
    <property type="molecule type" value="Genomic_DNA"/>
</dbReference>
<accession>A0A160VHE0</accession>
<name>A0A160VHE0_9ZZZZ</name>